<feature type="transmembrane region" description="Helical" evidence="1">
    <location>
        <begin position="62"/>
        <end position="83"/>
    </location>
</feature>
<evidence type="ECO:0000313" key="3">
    <source>
        <dbReference type="Proteomes" id="UP000027195"/>
    </source>
</evidence>
<reference evidence="3" key="1">
    <citation type="journal article" date="2014" name="Proc. Natl. Acad. Sci. U.S.A.">
        <title>Extensive sampling of basidiomycete genomes demonstrates inadequacy of the white-rot/brown-rot paradigm for wood decay fungi.</title>
        <authorList>
            <person name="Riley R."/>
            <person name="Salamov A.A."/>
            <person name="Brown D.W."/>
            <person name="Nagy L.G."/>
            <person name="Floudas D."/>
            <person name="Held B.W."/>
            <person name="Levasseur A."/>
            <person name="Lombard V."/>
            <person name="Morin E."/>
            <person name="Otillar R."/>
            <person name="Lindquist E.A."/>
            <person name="Sun H."/>
            <person name="LaButti K.M."/>
            <person name="Schmutz J."/>
            <person name="Jabbour D."/>
            <person name="Luo H."/>
            <person name="Baker S.E."/>
            <person name="Pisabarro A.G."/>
            <person name="Walton J.D."/>
            <person name="Blanchette R.A."/>
            <person name="Henrissat B."/>
            <person name="Martin F."/>
            <person name="Cullen D."/>
            <person name="Hibbett D.S."/>
            <person name="Grigoriev I.V."/>
        </authorList>
    </citation>
    <scope>NUCLEOTIDE SEQUENCE [LARGE SCALE GENOMIC DNA]</scope>
    <source>
        <strain evidence="3">FD-172 SS1</strain>
    </source>
</reference>
<dbReference type="EMBL" id="KL198071">
    <property type="protein sequence ID" value="KDQ10054.1"/>
    <property type="molecule type" value="Genomic_DNA"/>
</dbReference>
<feature type="transmembrane region" description="Helical" evidence="1">
    <location>
        <begin position="497"/>
        <end position="517"/>
    </location>
</feature>
<evidence type="ECO:0000256" key="1">
    <source>
        <dbReference type="SAM" id="Phobius"/>
    </source>
</evidence>
<keyword evidence="3" id="KW-1185">Reference proteome</keyword>
<accession>A0A067M3A8</accession>
<keyword evidence="1" id="KW-0472">Membrane</keyword>
<organism evidence="2 3">
    <name type="scientific">Botryobasidium botryosum (strain FD-172 SS1)</name>
    <dbReference type="NCBI Taxonomy" id="930990"/>
    <lineage>
        <taxon>Eukaryota</taxon>
        <taxon>Fungi</taxon>
        <taxon>Dikarya</taxon>
        <taxon>Basidiomycota</taxon>
        <taxon>Agaricomycotina</taxon>
        <taxon>Agaricomycetes</taxon>
        <taxon>Cantharellales</taxon>
        <taxon>Botryobasidiaceae</taxon>
        <taxon>Botryobasidium</taxon>
    </lineage>
</organism>
<dbReference type="InParanoid" id="A0A067M3A8"/>
<evidence type="ECO:0000313" key="2">
    <source>
        <dbReference type="EMBL" id="KDQ10054.1"/>
    </source>
</evidence>
<dbReference type="OrthoDB" id="8191639at2759"/>
<dbReference type="AlphaFoldDB" id="A0A067M3A8"/>
<dbReference type="HOGENOM" id="CLU_017508_0_0_1"/>
<keyword evidence="1" id="KW-1133">Transmembrane helix</keyword>
<proteinExistence type="predicted"/>
<dbReference type="STRING" id="930990.A0A067M3A8"/>
<protein>
    <submittedName>
        <fullName evidence="2">Uncharacterized protein</fullName>
    </submittedName>
</protein>
<name>A0A067M3A8_BOTB1</name>
<keyword evidence="1" id="KW-0812">Transmembrane</keyword>
<sequence length="572" mass="62415">MWATIVHGSMQDGQRGVTLRDLSELASRPLSLGSGCMLLYHRLTVHSGAGRDKRREYDTRRWSIYLIGFIATCVLTSILPFFLARIIGIDIRDVRQGKNWSQISVIGDLSATDIANAEAEKPFIEDWIRTWTLHSVSSSLNLPHAISFPWGSDKVFFSEAYKSQLVKNGSGFGTFVDIDEIKNKTGSSSVESASDDEMGSVLRWPRWGVRVRCASLPNPQTNIVMASPSGSDYAYIPRTVISSLFTSLSMPVPPELTVPFSNASLEAGDSPPAGMNTSQIAYVAPFPIDGVGFSFKSEPLLEIGEDGSGWVQLEVIMVRLNTSLTPQGVYSAYFTNSTVRLGYDVAVCVEIVEPYVLDVYNGTYGVPNSLSILEKSNTVLGKALTGVKGKEKPAPNLVFALNSTGKGDAWVVAHDNSRNVMLKDNGRDKPYVPSPTAVSFTNGTGPEGYTKLDPARVANVLAESDASNLLPYLVGTEPILAHQYLDRTVAYTQIDPWILLAFIGIVLVFGVLGTMFVPTLPLGLPRRNFGTASFVMLRGEGLPPRKVDASWEGEELEDLEQRLGNSRLRFGV</sequence>
<dbReference type="Proteomes" id="UP000027195">
    <property type="component" value="Unassembled WGS sequence"/>
</dbReference>
<gene>
    <name evidence="2" type="ORF">BOTBODRAFT_500583</name>
</gene>